<dbReference type="CDD" id="cd11350">
    <property type="entry name" value="AmyAc_4"/>
    <property type="match status" value="1"/>
</dbReference>
<dbReference type="Gene3D" id="2.60.40.10">
    <property type="entry name" value="Immunoglobulins"/>
    <property type="match status" value="1"/>
</dbReference>
<dbReference type="GO" id="GO:0005975">
    <property type="term" value="P:carbohydrate metabolic process"/>
    <property type="evidence" value="ECO:0007669"/>
    <property type="project" value="InterPro"/>
</dbReference>
<dbReference type="Pfam" id="PF00128">
    <property type="entry name" value="Alpha-amylase"/>
    <property type="match status" value="1"/>
</dbReference>
<dbReference type="InterPro" id="IPR006047">
    <property type="entry name" value="GH13_cat_dom"/>
</dbReference>
<dbReference type="InterPro" id="IPR017853">
    <property type="entry name" value="GH"/>
</dbReference>
<gene>
    <name evidence="2" type="ordered locus">Mchl_5428</name>
</gene>
<feature type="domain" description="Glycosyl hydrolase family 13 catalytic" evidence="1">
    <location>
        <begin position="152"/>
        <end position="509"/>
    </location>
</feature>
<dbReference type="InterPro" id="IPR013783">
    <property type="entry name" value="Ig-like_fold"/>
</dbReference>
<dbReference type="Gene3D" id="2.60.40.1180">
    <property type="entry name" value="Golgi alpha-mannosidase II"/>
    <property type="match status" value="1"/>
</dbReference>
<sequence>MALEPLFHVRQGLGAIQFGGDSERGAVRFRLFFPDGFDPQIAAIRAVGSFQDRLGGSDWTPADPFQLARTSAPGVGNFWEFTSGELPAGFYEYKYHVTFVDGTTRVVTDPCARYSGTKDQNSGFVIGGSRPEDNTVTELALRKPLRDLVMYEVHLDDFTDEYRGTRAPLDAFVDKLDYLRDLGVEAVLFMPWTAWQNKSYDWGYAPFQYFAVEYAYANDLERPSEKISWLKRMISECHARKIHVVMDGVFNHCSEDFPYKFLYLDEADCPYTERSFGGTFPGLQDLDFGNECTQSFIRDVCLYWISEFKIDGIRFDNTVNFYVAGNPRGIPELLGDIHTYASANGRHNFSTTLEHIDMSAADVVNRTLATSYWDNALYGECFNHLWWGRIGASYLGALNNSRFLAGVEKVATSYLGNHDHSAVAWQAGATDNTGALRWYRTQPHAIALLTSSAMPLIASGQEFAEDYWIPEDDHSTGRRVRPRPLRWGATRDAYGARMLALYRRLIQIRKEHPCLRSRNFYPTEWSGPQRDGDGFGVDVEQGLVVYHRWGEGEHGRLERFIVALNFSDQDRQVTLSFSENGQWADLLAGGSVRVTGYRSEVTLESNWGHIFLLG</sequence>
<proteinExistence type="predicted"/>
<dbReference type="CAZy" id="GH13">
    <property type="family name" value="Glycoside Hydrolase Family 13"/>
</dbReference>
<dbReference type="InterPro" id="IPR013780">
    <property type="entry name" value="Glyco_hydro_b"/>
</dbReference>
<geneLocation type="plasmid" evidence="2 3">
    <name>pCMU01</name>
</geneLocation>
<organism evidence="2 3">
    <name type="scientific">Methylorubrum extorquens (strain CM4 / NCIMB 13688)</name>
    <name type="common">Methylobacterium extorquens</name>
    <dbReference type="NCBI Taxonomy" id="440085"/>
    <lineage>
        <taxon>Bacteria</taxon>
        <taxon>Pseudomonadati</taxon>
        <taxon>Pseudomonadota</taxon>
        <taxon>Alphaproteobacteria</taxon>
        <taxon>Hyphomicrobiales</taxon>
        <taxon>Methylobacteriaceae</taxon>
        <taxon>Methylorubrum</taxon>
    </lineage>
</organism>
<reference evidence="2 3" key="1">
    <citation type="submission" date="2008-12" db="EMBL/GenBank/DDBJ databases">
        <title>Complete sequence of plasmid1 of Methylobacterium chloromethanicum CM4.</title>
        <authorList>
            <consortium name="US DOE Joint Genome Institute"/>
            <person name="Lucas S."/>
            <person name="Copeland A."/>
            <person name="Lapidus A."/>
            <person name="Glavina del Rio T."/>
            <person name="Dalin E."/>
            <person name="Tice H."/>
            <person name="Bruce D."/>
            <person name="Goodwin L."/>
            <person name="Pitluck S."/>
            <person name="Chertkov O."/>
            <person name="Brettin T."/>
            <person name="Detter J.C."/>
            <person name="Han C."/>
            <person name="Larimer F."/>
            <person name="Land M."/>
            <person name="Hauser L."/>
            <person name="Kyrpides N."/>
            <person name="Mikhailova N."/>
            <person name="Marx C."/>
            <person name="Richardson P."/>
        </authorList>
    </citation>
    <scope>NUCLEOTIDE SEQUENCE [LARGE SCALE GENOMIC DNA]</scope>
    <source>
        <strain evidence="3">CM4 / NCIMB 13688</strain>
        <plasmid evidence="2 3">pCMU01</plasmid>
    </source>
</reference>
<dbReference type="SUPFAM" id="SSF51445">
    <property type="entry name" value="(Trans)glycosidases"/>
    <property type="match status" value="1"/>
</dbReference>
<dbReference type="RefSeq" id="WP_012606086.1">
    <property type="nucleotide sequence ID" value="NC_011758.1"/>
</dbReference>
<evidence type="ECO:0000259" key="1">
    <source>
        <dbReference type="SMART" id="SM00642"/>
    </source>
</evidence>
<keyword evidence="2" id="KW-0614">Plasmid</keyword>
<reference evidence="2 3" key="2">
    <citation type="journal article" date="2012" name="J. Bacteriol.">
        <title>Complete genome sequences of six strains of the genus Methylobacterium.</title>
        <authorList>
            <person name="Marx C.J."/>
            <person name="Bringel F."/>
            <person name="Chistoserdova L."/>
            <person name="Moulin L."/>
            <person name="Farhan Ul Haque M."/>
            <person name="Fleischman D.E."/>
            <person name="Gruffaz C."/>
            <person name="Jourand P."/>
            <person name="Knief C."/>
            <person name="Lee M.C."/>
            <person name="Muller E.E."/>
            <person name="Nadalig T."/>
            <person name="Peyraud R."/>
            <person name="Roselli S."/>
            <person name="Russ L."/>
            <person name="Goodwin L.A."/>
            <person name="Ivanova N."/>
            <person name="Kyrpides N."/>
            <person name="Lajus A."/>
            <person name="Land M.L."/>
            <person name="Medigue C."/>
            <person name="Mikhailova N."/>
            <person name="Nolan M."/>
            <person name="Woyke T."/>
            <person name="Stolyar S."/>
            <person name="Vorholt J.A."/>
            <person name="Vuilleumier S."/>
        </authorList>
    </citation>
    <scope>NUCLEOTIDE SEQUENCE [LARGE SCALE GENOMIC DNA]</scope>
    <source>
        <strain evidence="3">CM4 / NCIMB 13688</strain>
        <plasmid evidence="2 3">pCMU01</plasmid>
    </source>
</reference>
<evidence type="ECO:0000313" key="3">
    <source>
        <dbReference type="Proteomes" id="UP000002385"/>
    </source>
</evidence>
<dbReference type="Gene3D" id="3.20.20.80">
    <property type="entry name" value="Glycosidases"/>
    <property type="match status" value="1"/>
</dbReference>
<dbReference type="AlphaFoldDB" id="B7L2X5"/>
<dbReference type="KEGG" id="mch:Mchl_5428"/>
<accession>B7L2X5</accession>
<protein>
    <submittedName>
        <fullName evidence="2">Alpha amylase catalytic region</fullName>
    </submittedName>
</protein>
<dbReference type="EMBL" id="CP001299">
    <property type="protein sequence ID" value="ACK86183.1"/>
    <property type="molecule type" value="Genomic_DNA"/>
</dbReference>
<dbReference type="SUPFAM" id="SSF51011">
    <property type="entry name" value="Glycosyl hydrolase domain"/>
    <property type="match status" value="1"/>
</dbReference>
<dbReference type="PANTHER" id="PTHR43002">
    <property type="entry name" value="GLYCOGEN DEBRANCHING ENZYME"/>
    <property type="match status" value="1"/>
</dbReference>
<dbReference type="SMART" id="SM00642">
    <property type="entry name" value="Aamy"/>
    <property type="match status" value="1"/>
</dbReference>
<dbReference type="HOGENOM" id="CLU_004245_5_0_5"/>
<dbReference type="Proteomes" id="UP000002385">
    <property type="component" value="Plasmid pCMU01"/>
</dbReference>
<evidence type="ECO:0000313" key="2">
    <source>
        <dbReference type="EMBL" id="ACK86183.1"/>
    </source>
</evidence>
<name>B7L2X5_METC4</name>